<dbReference type="EMBL" id="CP083239">
    <property type="protein sequence ID" value="UOK72520.1"/>
    <property type="molecule type" value="Genomic_DNA"/>
</dbReference>
<keyword evidence="3 6" id="KW-0812">Transmembrane</keyword>
<dbReference type="GO" id="GO:0005886">
    <property type="term" value="C:plasma membrane"/>
    <property type="evidence" value="ECO:0007669"/>
    <property type="project" value="UniProtKB-SubCell"/>
</dbReference>
<protein>
    <submittedName>
        <fullName evidence="7">YihY/virulence factor BrkB family protein</fullName>
    </submittedName>
</protein>
<dbReference type="Pfam" id="PF03631">
    <property type="entry name" value="Virul_fac_BrkB"/>
    <property type="match status" value="1"/>
</dbReference>
<keyword evidence="4 6" id="KW-1133">Transmembrane helix</keyword>
<feature type="transmembrane region" description="Helical" evidence="6">
    <location>
        <begin position="21"/>
        <end position="49"/>
    </location>
</feature>
<evidence type="ECO:0000313" key="7">
    <source>
        <dbReference type="EMBL" id="UOK72520.1"/>
    </source>
</evidence>
<name>A0A9E7A3G8_9HYPH</name>
<evidence type="ECO:0000256" key="2">
    <source>
        <dbReference type="ARBA" id="ARBA00022475"/>
    </source>
</evidence>
<dbReference type="KEGG" id="apol:K9D25_07400"/>
<reference evidence="7" key="1">
    <citation type="submission" date="2021-09" db="EMBL/GenBank/DDBJ databases">
        <title>Network and meta-omics reveal the key degrader and cooperation patterns in an efficient 1,4-dioxane-degrading microbial community.</title>
        <authorList>
            <person name="Dai C."/>
        </authorList>
    </citation>
    <scope>NUCLEOTIDE SEQUENCE</scope>
    <source>
        <strain evidence="7">ZM13</strain>
    </source>
</reference>
<sequence length="277" mass="30609">MFRAFDIAWDAFWRFVEDDGWAIASHIALSALMSLFPFLIFVTALAAFFDFKNLAEETVQLMLEAWPSQVADPIGREIRNVLTQVRTDVLTIGVVLAIYFSSNGIESLRIGLNRAYGMREARAWYWLRLESIGYVVVGAAGLLALSFLVVLGPVLWLAAVRYVPALEPFGWVITFLRYAATSVILIVALVVAHMWLPAGRRTLSQVLPGILVTLALWLAAGAAFGRYLAEFAGNYVTTYAGLASVMIALVFLYTTASIFVYGGELNAAIRRAREGRL</sequence>
<keyword evidence="2" id="KW-1003">Cell membrane</keyword>
<dbReference type="InterPro" id="IPR017039">
    <property type="entry name" value="Virul_fac_BrkB"/>
</dbReference>
<organism evidence="7 8">
    <name type="scientific">Ancylobacter polymorphus</name>
    <dbReference type="NCBI Taxonomy" id="223390"/>
    <lineage>
        <taxon>Bacteria</taxon>
        <taxon>Pseudomonadati</taxon>
        <taxon>Pseudomonadota</taxon>
        <taxon>Alphaproteobacteria</taxon>
        <taxon>Hyphomicrobiales</taxon>
        <taxon>Xanthobacteraceae</taxon>
        <taxon>Ancylobacter</taxon>
    </lineage>
</organism>
<dbReference type="Proteomes" id="UP000831684">
    <property type="component" value="Chromosome"/>
</dbReference>
<feature type="transmembrane region" description="Helical" evidence="6">
    <location>
        <begin position="89"/>
        <end position="112"/>
    </location>
</feature>
<evidence type="ECO:0000256" key="6">
    <source>
        <dbReference type="SAM" id="Phobius"/>
    </source>
</evidence>
<feature type="transmembrane region" description="Helical" evidence="6">
    <location>
        <begin position="206"/>
        <end position="227"/>
    </location>
</feature>
<feature type="transmembrane region" description="Helical" evidence="6">
    <location>
        <begin position="171"/>
        <end position="194"/>
    </location>
</feature>
<evidence type="ECO:0000256" key="1">
    <source>
        <dbReference type="ARBA" id="ARBA00004651"/>
    </source>
</evidence>
<accession>A0A9E7A3G8</accession>
<keyword evidence="5 6" id="KW-0472">Membrane</keyword>
<gene>
    <name evidence="7" type="ORF">K9D25_07400</name>
</gene>
<dbReference type="RefSeq" id="WP_244450217.1">
    <property type="nucleotide sequence ID" value="NZ_CP083239.1"/>
</dbReference>
<dbReference type="PANTHER" id="PTHR30213:SF0">
    <property type="entry name" value="UPF0761 MEMBRANE PROTEIN YIHY"/>
    <property type="match status" value="1"/>
</dbReference>
<comment type="subcellular location">
    <subcellularLocation>
        <location evidence="1">Cell membrane</location>
        <topology evidence="1">Multi-pass membrane protein</topology>
    </subcellularLocation>
</comment>
<evidence type="ECO:0000256" key="4">
    <source>
        <dbReference type="ARBA" id="ARBA00022989"/>
    </source>
</evidence>
<evidence type="ECO:0000256" key="5">
    <source>
        <dbReference type="ARBA" id="ARBA00023136"/>
    </source>
</evidence>
<dbReference type="AlphaFoldDB" id="A0A9E7A3G8"/>
<feature type="transmembrane region" description="Helical" evidence="6">
    <location>
        <begin position="239"/>
        <end position="261"/>
    </location>
</feature>
<feature type="transmembrane region" description="Helical" evidence="6">
    <location>
        <begin position="132"/>
        <end position="159"/>
    </location>
</feature>
<dbReference type="PANTHER" id="PTHR30213">
    <property type="entry name" value="INNER MEMBRANE PROTEIN YHJD"/>
    <property type="match status" value="1"/>
</dbReference>
<dbReference type="PIRSF" id="PIRSF035875">
    <property type="entry name" value="RNase_BN"/>
    <property type="match status" value="1"/>
</dbReference>
<proteinExistence type="predicted"/>
<evidence type="ECO:0000256" key="3">
    <source>
        <dbReference type="ARBA" id="ARBA00022692"/>
    </source>
</evidence>
<evidence type="ECO:0000313" key="8">
    <source>
        <dbReference type="Proteomes" id="UP000831684"/>
    </source>
</evidence>